<organism evidence="2 3">
    <name type="scientific">Corynebacterium xerosis</name>
    <dbReference type="NCBI Taxonomy" id="1725"/>
    <lineage>
        <taxon>Bacteria</taxon>
        <taxon>Bacillati</taxon>
        <taxon>Actinomycetota</taxon>
        <taxon>Actinomycetes</taxon>
        <taxon>Mycobacteriales</taxon>
        <taxon>Corynebacteriaceae</taxon>
        <taxon>Corynebacterium</taxon>
    </lineage>
</organism>
<gene>
    <name evidence="2" type="ORF">HF852_02875</name>
</gene>
<dbReference type="EMBL" id="JABAGA010000001">
    <property type="protein sequence ID" value="NMF08558.1"/>
    <property type="molecule type" value="Genomic_DNA"/>
</dbReference>
<evidence type="ECO:0000313" key="3">
    <source>
        <dbReference type="Proteomes" id="UP000589552"/>
    </source>
</evidence>
<reference evidence="2 3" key="1">
    <citation type="submission" date="2020-04" db="EMBL/GenBank/DDBJ databases">
        <authorList>
            <person name="Hitch T.C.A."/>
            <person name="Wylensek D."/>
            <person name="Clavel T."/>
        </authorList>
    </citation>
    <scope>NUCLEOTIDE SEQUENCE [LARGE SCALE GENOMIC DNA]</scope>
    <source>
        <strain evidence="2 3">BL-383-APC-2I</strain>
    </source>
</reference>
<proteinExistence type="predicted"/>
<feature type="compositionally biased region" description="Basic and acidic residues" evidence="1">
    <location>
        <begin position="1"/>
        <end position="10"/>
    </location>
</feature>
<feature type="compositionally biased region" description="Basic residues" evidence="1">
    <location>
        <begin position="11"/>
        <end position="22"/>
    </location>
</feature>
<name>A0A7X9SV35_9CORY</name>
<dbReference type="RefSeq" id="WP_168937283.1">
    <property type="nucleotide sequence ID" value="NZ_JABAGA010000001.1"/>
</dbReference>
<comment type="caution">
    <text evidence="2">The sequence shown here is derived from an EMBL/GenBank/DDBJ whole genome shotgun (WGS) entry which is preliminary data.</text>
</comment>
<evidence type="ECO:0000313" key="2">
    <source>
        <dbReference type="EMBL" id="NMF08558.1"/>
    </source>
</evidence>
<dbReference type="Proteomes" id="UP000589552">
    <property type="component" value="Unassembled WGS sequence"/>
</dbReference>
<protein>
    <submittedName>
        <fullName evidence="2">Uncharacterized protein</fullName>
    </submittedName>
</protein>
<dbReference type="AlphaFoldDB" id="A0A7X9SV35"/>
<evidence type="ECO:0000256" key="1">
    <source>
        <dbReference type="SAM" id="MobiDB-lite"/>
    </source>
</evidence>
<sequence>MFHSHDDHAHDHHNRSHRTHGRRGIGALTASAAATLALTAATITSAALAAPATPSTPAVDQPTTTAPVAPTADTSANDARLAEAIKWATLEGHLSDDYEWGADPLYPFVDGGPDGLSAQVITVSGTTGSSPQAVILFGSGHAHFSDAAVAPEGFAAHESFGDATGQVESVEQADPDTITVTWKGPDGELRAVDHRQQDGRIVVE</sequence>
<feature type="region of interest" description="Disordered" evidence="1">
    <location>
        <begin position="1"/>
        <end position="22"/>
    </location>
</feature>
<accession>A0A7X9SV35</accession>
<feature type="compositionally biased region" description="Low complexity" evidence="1">
    <location>
        <begin position="52"/>
        <end position="74"/>
    </location>
</feature>
<feature type="region of interest" description="Disordered" evidence="1">
    <location>
        <begin position="52"/>
        <end position="75"/>
    </location>
</feature>